<sequence>MPRSPSVSSHRLHKPSGQAVVTIRTLDGVRRDVYLGTFNSPESRVEYGRVIAELATAPLAPQPSRVTGPAVSARLTVDQLLLAFLAHAEKHYRRADGTLTDQFDEYKFPSSAISGRALAC</sequence>
<evidence type="ECO:0000313" key="1">
    <source>
        <dbReference type="EMBL" id="VTR95086.1"/>
    </source>
</evidence>
<reference evidence="1 2" key="1">
    <citation type="submission" date="2019-05" db="EMBL/GenBank/DDBJ databases">
        <authorList>
            <consortium name="Science for Life Laboratories"/>
        </authorList>
    </citation>
    <scope>NUCLEOTIDE SEQUENCE [LARGE SCALE GENOMIC DNA]</scope>
    <source>
        <strain evidence="1">Soil9</strain>
    </source>
</reference>
<organism evidence="1 2">
    <name type="scientific">Gemmata massiliana</name>
    <dbReference type="NCBI Taxonomy" id="1210884"/>
    <lineage>
        <taxon>Bacteria</taxon>
        <taxon>Pseudomonadati</taxon>
        <taxon>Planctomycetota</taxon>
        <taxon>Planctomycetia</taxon>
        <taxon>Gemmatales</taxon>
        <taxon>Gemmataceae</taxon>
        <taxon>Gemmata</taxon>
    </lineage>
</organism>
<dbReference type="Proteomes" id="UP000464178">
    <property type="component" value="Chromosome"/>
</dbReference>
<evidence type="ECO:0000313" key="2">
    <source>
        <dbReference type="Proteomes" id="UP000464178"/>
    </source>
</evidence>
<keyword evidence="2" id="KW-1185">Reference proteome</keyword>
<accession>A0A6P2D3L6</accession>
<name>A0A6P2D3L6_9BACT</name>
<protein>
    <submittedName>
        <fullName evidence="1">Marine sediment metagenome DNA, contig: S01H4_S04148</fullName>
    </submittedName>
</protein>
<dbReference type="KEGG" id="gms:SOIL9_26280"/>
<dbReference type="EMBL" id="LR593886">
    <property type="protein sequence ID" value="VTR95086.1"/>
    <property type="molecule type" value="Genomic_DNA"/>
</dbReference>
<dbReference type="AlphaFoldDB" id="A0A6P2D3L6"/>
<gene>
    <name evidence="1" type="ORF">SOIL9_26280</name>
</gene>
<proteinExistence type="predicted"/>